<evidence type="ECO:0000256" key="5">
    <source>
        <dbReference type="SAM" id="MobiDB-lite"/>
    </source>
</evidence>
<dbReference type="InterPro" id="IPR027417">
    <property type="entry name" value="P-loop_NTPase"/>
</dbReference>
<dbReference type="eggNOG" id="COG1134">
    <property type="taxonomic scope" value="Bacteria"/>
</dbReference>
<name>W6RXN2_9CLOT</name>
<dbReference type="GO" id="GO:0140359">
    <property type="term" value="F:ABC-type transporter activity"/>
    <property type="evidence" value="ECO:0007669"/>
    <property type="project" value="InterPro"/>
</dbReference>
<evidence type="ECO:0000259" key="7">
    <source>
        <dbReference type="PROSITE" id="PS50893"/>
    </source>
</evidence>
<dbReference type="HOGENOM" id="CLU_412017_0_0_9"/>
<keyword evidence="2" id="KW-0813">Transport</keyword>
<proteinExistence type="inferred from homology"/>
<sequence>MDNKYSVSFKEVSKVFKLKGKNKSKKKIEKKSFYALQDITFNVKKGDVVGILGTNGSGKSTLSRILAGISVEDSGEVKINGEQALIAINTGLNNQLTGLENIRVKGALLGLSRSRINEITEDVAEFSELGDFLYQPVKKYSSGMKSRLGFSISIFLNPDIIIIDEALSVGDSGFSAKCMNKMNEFKEKGKTIFFVSHSLNQVKSFCNKGLWIEGGKLKEYGDIDVVSKHYSDYIKEYNLKSDEEKKKQRELVFNERIIEDKTKIISTRTMSFVMAIIITLILVPLSVVGYSAFKEDDLNNRLVKDMNYTFLIEGNDVSNYLDSDREYLKNSKGNTIDKILSFNIKKNGKINISVLPINTEFYYEKVGVSDEIRFLTVMGYKGQEIASIVSKEMSIENDGVFIISKGNLKDALNRINSPYEYDEFNVEDKKDFVDKNKYVFKQLASGGKYKINEFLSLLLEGCSDKTVLKIEKTINILTNKRLYEEIQFSASDFNVNRTAIRDLIPEDRRDKLDDNEVLLNKTLIYLNGTNIKENIYYKSINKKIDEVIKKEEEEKRKQQNIKKYNENNNTGGNIVPEQQIIKEEVKEEQEKKDDTSDKNPVVTPTEPIKPDEDVEDSKDTVEDKENTDDGTSDKPSTDDDTNTDSGTEDESNKGTETTPPSSDEGE</sequence>
<feature type="transmembrane region" description="Helical" evidence="6">
    <location>
        <begin position="271"/>
        <end position="293"/>
    </location>
</feature>
<dbReference type="PATRIC" id="fig|1216932.3.peg.2056"/>
<dbReference type="OrthoDB" id="9778870at2"/>
<feature type="compositionally biased region" description="Basic and acidic residues" evidence="5">
    <location>
        <begin position="586"/>
        <end position="597"/>
    </location>
</feature>
<feature type="region of interest" description="Disordered" evidence="5">
    <location>
        <begin position="586"/>
        <end position="666"/>
    </location>
</feature>
<gene>
    <name evidence="8" type="ORF">CM240_2055</name>
</gene>
<dbReference type="PROSITE" id="PS00211">
    <property type="entry name" value="ABC_TRANSPORTER_1"/>
    <property type="match status" value="1"/>
</dbReference>
<dbReference type="SUPFAM" id="SSF52540">
    <property type="entry name" value="P-loop containing nucleoside triphosphate hydrolases"/>
    <property type="match status" value="1"/>
</dbReference>
<reference evidence="8 9" key="1">
    <citation type="submission" date="2013-11" db="EMBL/GenBank/DDBJ databases">
        <title>Complete genome sequence of Clostridum sp. M2/40.</title>
        <authorList>
            <person name="Wibberg D."/>
            <person name="Puehler A."/>
            <person name="Schlueter A."/>
        </authorList>
    </citation>
    <scope>NUCLEOTIDE SEQUENCE [LARGE SCALE GENOMIC DNA]</scope>
    <source>
        <strain evidence="9">M2/40</strain>
    </source>
</reference>
<dbReference type="EMBL" id="HG917868">
    <property type="protein sequence ID" value="CDM69213.1"/>
    <property type="molecule type" value="Genomic_DNA"/>
</dbReference>
<feature type="compositionally biased region" description="Polar residues" evidence="5">
    <location>
        <begin position="654"/>
        <end position="666"/>
    </location>
</feature>
<dbReference type="CDD" id="cd03220">
    <property type="entry name" value="ABC_KpsT_Wzt"/>
    <property type="match status" value="1"/>
</dbReference>
<evidence type="ECO:0000256" key="6">
    <source>
        <dbReference type="SAM" id="Phobius"/>
    </source>
</evidence>
<dbReference type="InterPro" id="IPR015860">
    <property type="entry name" value="ABC_transpr_TagH-like"/>
</dbReference>
<keyword evidence="4" id="KW-0067">ATP-binding</keyword>
<evidence type="ECO:0000256" key="3">
    <source>
        <dbReference type="ARBA" id="ARBA00022741"/>
    </source>
</evidence>
<dbReference type="Gene3D" id="3.40.50.300">
    <property type="entry name" value="P-loop containing nucleotide triphosphate hydrolases"/>
    <property type="match status" value="1"/>
</dbReference>
<evidence type="ECO:0000256" key="4">
    <source>
        <dbReference type="ARBA" id="ARBA00022840"/>
    </source>
</evidence>
<keyword evidence="6" id="KW-0472">Membrane</keyword>
<dbReference type="InterPro" id="IPR050683">
    <property type="entry name" value="Bact_Polysacc_Export_ATP-bd"/>
</dbReference>
<evidence type="ECO:0000256" key="2">
    <source>
        <dbReference type="ARBA" id="ARBA00022448"/>
    </source>
</evidence>
<dbReference type="InterPro" id="IPR003439">
    <property type="entry name" value="ABC_transporter-like_ATP-bd"/>
</dbReference>
<feature type="compositionally biased region" description="Acidic residues" evidence="5">
    <location>
        <begin position="638"/>
        <end position="649"/>
    </location>
</feature>
<dbReference type="InterPro" id="IPR017871">
    <property type="entry name" value="ABC_transporter-like_CS"/>
</dbReference>
<evidence type="ECO:0000313" key="9">
    <source>
        <dbReference type="Proteomes" id="UP000019426"/>
    </source>
</evidence>
<dbReference type="GO" id="GO:0016887">
    <property type="term" value="F:ATP hydrolysis activity"/>
    <property type="evidence" value="ECO:0007669"/>
    <property type="project" value="InterPro"/>
</dbReference>
<dbReference type="PANTHER" id="PTHR46743:SF2">
    <property type="entry name" value="TEICHOIC ACIDS EXPORT ATP-BINDING PROTEIN TAGH"/>
    <property type="match status" value="1"/>
</dbReference>
<keyword evidence="9" id="KW-1185">Reference proteome</keyword>
<dbReference type="SMART" id="SM00382">
    <property type="entry name" value="AAA"/>
    <property type="match status" value="1"/>
</dbReference>
<keyword evidence="6" id="KW-1133">Transmembrane helix</keyword>
<dbReference type="PANTHER" id="PTHR46743">
    <property type="entry name" value="TEICHOIC ACIDS EXPORT ATP-BINDING PROTEIN TAGH"/>
    <property type="match status" value="1"/>
</dbReference>
<comment type="similarity">
    <text evidence="1">Belongs to the ABC transporter superfamily.</text>
</comment>
<dbReference type="PROSITE" id="PS50893">
    <property type="entry name" value="ABC_TRANSPORTER_2"/>
    <property type="match status" value="1"/>
</dbReference>
<dbReference type="Proteomes" id="UP000019426">
    <property type="component" value="Chromosome M2/40_rep1"/>
</dbReference>
<accession>W6RXN2</accession>
<dbReference type="KEGG" id="clt:CM240_2055"/>
<evidence type="ECO:0000256" key="1">
    <source>
        <dbReference type="ARBA" id="ARBA00005417"/>
    </source>
</evidence>
<dbReference type="RefSeq" id="WP_156930538.1">
    <property type="nucleotide sequence ID" value="NZ_HG917868.1"/>
</dbReference>
<keyword evidence="3" id="KW-0547">Nucleotide-binding</keyword>
<dbReference type="STRING" id="1216932.CM240_2055"/>
<protein>
    <recommendedName>
        <fullName evidence="7">ABC transporter domain-containing protein</fullName>
    </recommendedName>
</protein>
<dbReference type="Pfam" id="PF00005">
    <property type="entry name" value="ABC_tran"/>
    <property type="match status" value="1"/>
</dbReference>
<organism evidence="8 9">
    <name type="scientific">Clostridium bornimense</name>
    <dbReference type="NCBI Taxonomy" id="1216932"/>
    <lineage>
        <taxon>Bacteria</taxon>
        <taxon>Bacillati</taxon>
        <taxon>Bacillota</taxon>
        <taxon>Clostridia</taxon>
        <taxon>Eubacteriales</taxon>
        <taxon>Clostridiaceae</taxon>
        <taxon>Clostridium</taxon>
    </lineage>
</organism>
<dbReference type="GO" id="GO:0016020">
    <property type="term" value="C:membrane"/>
    <property type="evidence" value="ECO:0007669"/>
    <property type="project" value="InterPro"/>
</dbReference>
<dbReference type="GO" id="GO:0005524">
    <property type="term" value="F:ATP binding"/>
    <property type="evidence" value="ECO:0007669"/>
    <property type="project" value="UniProtKB-KW"/>
</dbReference>
<evidence type="ECO:0000313" key="8">
    <source>
        <dbReference type="EMBL" id="CDM69213.1"/>
    </source>
</evidence>
<dbReference type="AlphaFoldDB" id="W6RXN2"/>
<dbReference type="InterPro" id="IPR003593">
    <property type="entry name" value="AAA+_ATPase"/>
</dbReference>
<keyword evidence="6" id="KW-0812">Transmembrane</keyword>
<feature type="domain" description="ABC transporter" evidence="7">
    <location>
        <begin position="18"/>
        <end position="239"/>
    </location>
</feature>